<dbReference type="EMBL" id="WIVX01000039">
    <property type="protein sequence ID" value="MQU31816.1"/>
    <property type="molecule type" value="Genomic_DNA"/>
</dbReference>
<keyword evidence="3" id="KW-1185">Reference proteome</keyword>
<name>A0A7X1Y7Z4_9PSED</name>
<evidence type="ECO:0000313" key="3">
    <source>
        <dbReference type="Proteomes" id="UP000470186"/>
    </source>
</evidence>
<feature type="compositionally biased region" description="Acidic residues" evidence="1">
    <location>
        <begin position="73"/>
        <end position="82"/>
    </location>
</feature>
<feature type="region of interest" description="Disordered" evidence="1">
    <location>
        <begin position="42"/>
        <end position="115"/>
    </location>
</feature>
<accession>A0A7X1Y7Z4</accession>
<dbReference type="Proteomes" id="UP000470186">
    <property type="component" value="Unassembled WGS sequence"/>
</dbReference>
<reference evidence="2 3" key="1">
    <citation type="submission" date="2019-10" db="EMBL/GenBank/DDBJ databases">
        <title>Evaluation of single-gene subtyping targets for Pseudomonas.</title>
        <authorList>
            <person name="Reichler S.J."/>
            <person name="Orsi R.H."/>
            <person name="Wiedmann M."/>
            <person name="Martin N.H."/>
            <person name="Murphy S.I."/>
        </authorList>
    </citation>
    <scope>NUCLEOTIDE SEQUENCE [LARGE SCALE GENOMIC DNA]</scope>
    <source>
        <strain evidence="2 3">FSL R10-2107</strain>
    </source>
</reference>
<proteinExistence type="predicted"/>
<evidence type="ECO:0000313" key="2">
    <source>
        <dbReference type="EMBL" id="MQU31816.1"/>
    </source>
</evidence>
<dbReference type="AlphaFoldDB" id="A0A7X1Y7Z4"/>
<sequence>MSDKIVVRFLKAWRGYSADELAGFDPDVVEGLKAKGFAELYEGAGGATSRQRATKPAASKPRGAKPSGKPDESGEGGSDDVDAGGAENGEATDGADGGGGAADESTENTDDEAKP</sequence>
<comment type="caution">
    <text evidence="2">The sequence shown here is derived from an EMBL/GenBank/DDBJ whole genome shotgun (WGS) entry which is preliminary data.</text>
</comment>
<gene>
    <name evidence="2" type="ORF">GHO30_10485</name>
</gene>
<feature type="compositionally biased region" description="Acidic residues" evidence="1">
    <location>
        <begin position="104"/>
        <end position="115"/>
    </location>
</feature>
<protein>
    <submittedName>
        <fullName evidence="2">Uncharacterized protein</fullName>
    </submittedName>
</protein>
<evidence type="ECO:0000256" key="1">
    <source>
        <dbReference type="SAM" id="MobiDB-lite"/>
    </source>
</evidence>
<organism evidence="2 3">
    <name type="scientific">Pseudomonas helleri</name>
    <dbReference type="NCBI Taxonomy" id="1608996"/>
    <lineage>
        <taxon>Bacteria</taxon>
        <taxon>Pseudomonadati</taxon>
        <taxon>Pseudomonadota</taxon>
        <taxon>Gammaproteobacteria</taxon>
        <taxon>Pseudomonadales</taxon>
        <taxon>Pseudomonadaceae</taxon>
        <taxon>Pseudomonas</taxon>
    </lineage>
</organism>
<dbReference type="RefSeq" id="WP_153351230.1">
    <property type="nucleotide sequence ID" value="NZ_WIVX01000039.1"/>
</dbReference>
<feature type="compositionally biased region" description="Low complexity" evidence="1">
    <location>
        <begin position="83"/>
        <end position="94"/>
    </location>
</feature>